<name>D8SAL4_SELML</name>
<gene>
    <name evidence="2" type="ORF">SELMODRAFT_419802</name>
</gene>
<dbReference type="InParanoid" id="D8SAL4"/>
<evidence type="ECO:0000313" key="3">
    <source>
        <dbReference type="Proteomes" id="UP000001514"/>
    </source>
</evidence>
<protein>
    <submittedName>
        <fullName evidence="2">Uncharacterized protein</fullName>
    </submittedName>
</protein>
<dbReference type="HOGENOM" id="CLU_2214545_0_0_1"/>
<sequence length="124" mass="13206">MMRRAINRGNSAAVPATVAASATFMCSRFRYGALWLSDLGWMRFFKPCAASSAQQAAGSTPSSSDKEPSSREGFVHTPSLEKEMKTKDIFNAAKRKEAEAAAAAAAEKSKERAGAAAYGTAQHK</sequence>
<feature type="compositionally biased region" description="Basic and acidic residues" evidence="1">
    <location>
        <begin position="64"/>
        <end position="91"/>
    </location>
</feature>
<evidence type="ECO:0000256" key="1">
    <source>
        <dbReference type="SAM" id="MobiDB-lite"/>
    </source>
</evidence>
<dbReference type="KEGG" id="smo:SELMODRAFT_419802"/>
<proteinExistence type="predicted"/>
<accession>D8SAL4</accession>
<feature type="region of interest" description="Disordered" evidence="1">
    <location>
        <begin position="55"/>
        <end position="91"/>
    </location>
</feature>
<dbReference type="EMBL" id="GL377609">
    <property type="protein sequence ID" value="EFJ18616.1"/>
    <property type="molecule type" value="Genomic_DNA"/>
</dbReference>
<dbReference type="Proteomes" id="UP000001514">
    <property type="component" value="Unassembled WGS sequence"/>
</dbReference>
<evidence type="ECO:0000313" key="2">
    <source>
        <dbReference type="EMBL" id="EFJ18616.1"/>
    </source>
</evidence>
<dbReference type="AlphaFoldDB" id="D8SAL4"/>
<dbReference type="Gramene" id="EFJ18616">
    <property type="protein sequence ID" value="EFJ18616"/>
    <property type="gene ID" value="SELMODRAFT_419802"/>
</dbReference>
<organism evidence="3">
    <name type="scientific">Selaginella moellendorffii</name>
    <name type="common">Spikemoss</name>
    <dbReference type="NCBI Taxonomy" id="88036"/>
    <lineage>
        <taxon>Eukaryota</taxon>
        <taxon>Viridiplantae</taxon>
        <taxon>Streptophyta</taxon>
        <taxon>Embryophyta</taxon>
        <taxon>Tracheophyta</taxon>
        <taxon>Lycopodiopsida</taxon>
        <taxon>Selaginellales</taxon>
        <taxon>Selaginellaceae</taxon>
        <taxon>Selaginella</taxon>
    </lineage>
</organism>
<reference evidence="2 3" key="1">
    <citation type="journal article" date="2011" name="Science">
        <title>The Selaginella genome identifies genetic changes associated with the evolution of vascular plants.</title>
        <authorList>
            <person name="Banks J.A."/>
            <person name="Nishiyama T."/>
            <person name="Hasebe M."/>
            <person name="Bowman J.L."/>
            <person name="Gribskov M."/>
            <person name="dePamphilis C."/>
            <person name="Albert V.A."/>
            <person name="Aono N."/>
            <person name="Aoyama T."/>
            <person name="Ambrose B.A."/>
            <person name="Ashton N.W."/>
            <person name="Axtell M.J."/>
            <person name="Barker E."/>
            <person name="Barker M.S."/>
            <person name="Bennetzen J.L."/>
            <person name="Bonawitz N.D."/>
            <person name="Chapple C."/>
            <person name="Cheng C."/>
            <person name="Correa L.G."/>
            <person name="Dacre M."/>
            <person name="DeBarry J."/>
            <person name="Dreyer I."/>
            <person name="Elias M."/>
            <person name="Engstrom E.M."/>
            <person name="Estelle M."/>
            <person name="Feng L."/>
            <person name="Finet C."/>
            <person name="Floyd S.K."/>
            <person name="Frommer W.B."/>
            <person name="Fujita T."/>
            <person name="Gramzow L."/>
            <person name="Gutensohn M."/>
            <person name="Harholt J."/>
            <person name="Hattori M."/>
            <person name="Heyl A."/>
            <person name="Hirai T."/>
            <person name="Hiwatashi Y."/>
            <person name="Ishikawa M."/>
            <person name="Iwata M."/>
            <person name="Karol K.G."/>
            <person name="Koehler B."/>
            <person name="Kolukisaoglu U."/>
            <person name="Kubo M."/>
            <person name="Kurata T."/>
            <person name="Lalonde S."/>
            <person name="Li K."/>
            <person name="Li Y."/>
            <person name="Litt A."/>
            <person name="Lyons E."/>
            <person name="Manning G."/>
            <person name="Maruyama T."/>
            <person name="Michael T.P."/>
            <person name="Mikami K."/>
            <person name="Miyazaki S."/>
            <person name="Morinaga S."/>
            <person name="Murata T."/>
            <person name="Mueller-Roeber B."/>
            <person name="Nelson D.R."/>
            <person name="Obara M."/>
            <person name="Oguri Y."/>
            <person name="Olmstead R.G."/>
            <person name="Onodera N."/>
            <person name="Petersen B.L."/>
            <person name="Pils B."/>
            <person name="Prigge M."/>
            <person name="Rensing S.A."/>
            <person name="Riano-Pachon D.M."/>
            <person name="Roberts A.W."/>
            <person name="Sato Y."/>
            <person name="Scheller H.V."/>
            <person name="Schulz B."/>
            <person name="Schulz C."/>
            <person name="Shakirov E.V."/>
            <person name="Shibagaki N."/>
            <person name="Shinohara N."/>
            <person name="Shippen D.E."/>
            <person name="Soerensen I."/>
            <person name="Sotooka R."/>
            <person name="Sugimoto N."/>
            <person name="Sugita M."/>
            <person name="Sumikawa N."/>
            <person name="Tanurdzic M."/>
            <person name="Theissen G."/>
            <person name="Ulvskov P."/>
            <person name="Wakazuki S."/>
            <person name="Weng J.K."/>
            <person name="Willats W.W."/>
            <person name="Wipf D."/>
            <person name="Wolf P.G."/>
            <person name="Yang L."/>
            <person name="Zimmer A.D."/>
            <person name="Zhu Q."/>
            <person name="Mitros T."/>
            <person name="Hellsten U."/>
            <person name="Loque D."/>
            <person name="Otillar R."/>
            <person name="Salamov A."/>
            <person name="Schmutz J."/>
            <person name="Shapiro H."/>
            <person name="Lindquist E."/>
            <person name="Lucas S."/>
            <person name="Rokhsar D."/>
            <person name="Grigoriev I.V."/>
        </authorList>
    </citation>
    <scope>NUCLEOTIDE SEQUENCE [LARGE SCALE GENOMIC DNA]</scope>
</reference>
<keyword evidence="3" id="KW-1185">Reference proteome</keyword>